<reference evidence="7 8" key="1">
    <citation type="submission" date="2016-10" db="EMBL/GenBank/DDBJ databases">
        <authorList>
            <person name="de Groot N.N."/>
        </authorList>
    </citation>
    <scope>NUCLEOTIDE SEQUENCE [LARGE SCALE GENOMIC DNA]</scope>
    <source>
        <strain evidence="7 8">DSM 44637</strain>
    </source>
</reference>
<evidence type="ECO:0000256" key="4">
    <source>
        <dbReference type="SAM" id="MobiDB-lite"/>
    </source>
</evidence>
<feature type="transmembrane region" description="Helical" evidence="5">
    <location>
        <begin position="162"/>
        <end position="184"/>
    </location>
</feature>
<evidence type="ECO:0000256" key="3">
    <source>
        <dbReference type="ARBA" id="ARBA00022801"/>
    </source>
</evidence>
<gene>
    <name evidence="7" type="ORF">SAMN05421854_118144</name>
</gene>
<keyword evidence="3" id="KW-0378">Hydrolase</keyword>
<name>A0A1I6AEM9_9PSEU</name>
<dbReference type="SUPFAM" id="SSF50494">
    <property type="entry name" value="Trypsin-like serine proteases"/>
    <property type="match status" value="1"/>
</dbReference>
<dbReference type="GO" id="GO:0004252">
    <property type="term" value="F:serine-type endopeptidase activity"/>
    <property type="evidence" value="ECO:0007669"/>
    <property type="project" value="InterPro"/>
</dbReference>
<dbReference type="Proteomes" id="UP000199137">
    <property type="component" value="Unassembled WGS sequence"/>
</dbReference>
<dbReference type="PANTHER" id="PTHR22939">
    <property type="entry name" value="SERINE PROTEASE FAMILY S1C HTRA-RELATED"/>
    <property type="match status" value="1"/>
</dbReference>
<sequence>MMTDQPNANSDQSGAVGTDRLGPRPLERPAVDQQQAAVFGRPHGVEGAFDKLYTPAPNGNGQKLTLAPPTPESLAEAFSRPAGAEGVRLQRPLEASGETGAAEDPLWTDTSDPWRDPAAGAVLAGPAVVPEEDEAEKPKLPKGAQLSLPEVLFGRRVQPKALALLGIVALVIGAVGGLVGWWVADTGSALTGSATISEAEAAKERPPGSLADIARRVSPAVVSLEVVKPGADSGEQGSGVVIDPQGYVLTNEHVVTAAVGDAAAKITAVFNDGTRTEAKIVGADQKTDLAVVKVNVTNPVVMQVGKSSELQVGDAVIAVGSPLALQNSITAGIVSAVDRPVTAGGDNGAAPVTYSAIQTDAAINHGNSGGALVDSTGALVGINSAIRSSSSDGGSIGIGFAIPSDYAMKIAKALIKDGKVKHADIGINAASTVAGSSTMGAQVRNVAPGGPAASAGVKEGDVITKVGDHVVRDSAELTVAVRSHDPGQVVPVQLARDGALLVVDVTLGSD</sequence>
<comment type="similarity">
    <text evidence="1">Belongs to the peptidase S1C family.</text>
</comment>
<dbReference type="InterPro" id="IPR043504">
    <property type="entry name" value="Peptidase_S1_PA_chymotrypsin"/>
</dbReference>
<keyword evidence="5" id="KW-0472">Membrane</keyword>
<accession>A0A1I6AEM9</accession>
<dbReference type="InterPro" id="IPR036034">
    <property type="entry name" value="PDZ_sf"/>
</dbReference>
<dbReference type="Pfam" id="PF13180">
    <property type="entry name" value="PDZ_2"/>
    <property type="match status" value="1"/>
</dbReference>
<dbReference type="Pfam" id="PF13365">
    <property type="entry name" value="Trypsin_2"/>
    <property type="match status" value="1"/>
</dbReference>
<dbReference type="PROSITE" id="PS50106">
    <property type="entry name" value="PDZ"/>
    <property type="match status" value="1"/>
</dbReference>
<feature type="region of interest" description="Disordered" evidence="4">
    <location>
        <begin position="1"/>
        <end position="76"/>
    </location>
</feature>
<keyword evidence="2 7" id="KW-0645">Protease</keyword>
<dbReference type="PANTHER" id="PTHR22939:SF129">
    <property type="entry name" value="SERINE PROTEASE HTRA2, MITOCHONDRIAL"/>
    <property type="match status" value="1"/>
</dbReference>
<keyword evidence="5" id="KW-0812">Transmembrane</keyword>
<dbReference type="InterPro" id="IPR009003">
    <property type="entry name" value="Peptidase_S1_PA"/>
</dbReference>
<dbReference type="GO" id="GO:0006515">
    <property type="term" value="P:protein quality control for misfolded or incompletely synthesized proteins"/>
    <property type="evidence" value="ECO:0007669"/>
    <property type="project" value="TreeGrafter"/>
</dbReference>
<evidence type="ECO:0000259" key="6">
    <source>
        <dbReference type="PROSITE" id="PS50106"/>
    </source>
</evidence>
<dbReference type="STRING" id="112413.SAMN05421854_118144"/>
<dbReference type="InterPro" id="IPR001478">
    <property type="entry name" value="PDZ"/>
</dbReference>
<dbReference type="PRINTS" id="PR00834">
    <property type="entry name" value="PROTEASES2C"/>
</dbReference>
<keyword evidence="5" id="KW-1133">Transmembrane helix</keyword>
<dbReference type="EMBL" id="FOWC01000018">
    <property type="protein sequence ID" value="SFQ67115.1"/>
    <property type="molecule type" value="Genomic_DNA"/>
</dbReference>
<evidence type="ECO:0000256" key="5">
    <source>
        <dbReference type="SAM" id="Phobius"/>
    </source>
</evidence>
<dbReference type="SUPFAM" id="SSF50156">
    <property type="entry name" value="PDZ domain-like"/>
    <property type="match status" value="1"/>
</dbReference>
<organism evidence="7 8">
    <name type="scientific">Amycolatopsis rubida</name>
    <dbReference type="NCBI Taxonomy" id="112413"/>
    <lineage>
        <taxon>Bacteria</taxon>
        <taxon>Bacillati</taxon>
        <taxon>Actinomycetota</taxon>
        <taxon>Actinomycetes</taxon>
        <taxon>Pseudonocardiales</taxon>
        <taxon>Pseudonocardiaceae</taxon>
        <taxon>Amycolatopsis</taxon>
    </lineage>
</organism>
<dbReference type="InterPro" id="IPR001940">
    <property type="entry name" value="Peptidase_S1C"/>
</dbReference>
<evidence type="ECO:0000313" key="8">
    <source>
        <dbReference type="Proteomes" id="UP000199137"/>
    </source>
</evidence>
<feature type="compositionally biased region" description="Polar residues" evidence="4">
    <location>
        <begin position="1"/>
        <end position="15"/>
    </location>
</feature>
<feature type="compositionally biased region" description="Basic and acidic residues" evidence="4">
    <location>
        <begin position="21"/>
        <end position="30"/>
    </location>
</feature>
<evidence type="ECO:0000313" key="7">
    <source>
        <dbReference type="EMBL" id="SFQ67115.1"/>
    </source>
</evidence>
<feature type="region of interest" description="Disordered" evidence="4">
    <location>
        <begin position="93"/>
        <end position="119"/>
    </location>
</feature>
<feature type="domain" description="PDZ" evidence="6">
    <location>
        <begin position="414"/>
        <end position="498"/>
    </location>
</feature>
<dbReference type="GO" id="GO:0042597">
    <property type="term" value="C:periplasmic space"/>
    <property type="evidence" value="ECO:0007669"/>
    <property type="project" value="TreeGrafter"/>
</dbReference>
<dbReference type="Gene3D" id="2.40.10.10">
    <property type="entry name" value="Trypsin-like serine proteases"/>
    <property type="match status" value="2"/>
</dbReference>
<dbReference type="Gene3D" id="2.30.42.10">
    <property type="match status" value="1"/>
</dbReference>
<proteinExistence type="inferred from homology"/>
<evidence type="ECO:0000256" key="1">
    <source>
        <dbReference type="ARBA" id="ARBA00010541"/>
    </source>
</evidence>
<evidence type="ECO:0000256" key="2">
    <source>
        <dbReference type="ARBA" id="ARBA00022670"/>
    </source>
</evidence>
<dbReference type="AlphaFoldDB" id="A0A1I6AEM9"/>
<protein>
    <submittedName>
        <fullName evidence="7">Serine protease, S1-C subfamily, contains C-terminal PDZ domain</fullName>
    </submittedName>
</protein>
<dbReference type="SMART" id="SM00228">
    <property type="entry name" value="PDZ"/>
    <property type="match status" value="1"/>
</dbReference>